<dbReference type="PANTHER" id="PTHR31272:SF4">
    <property type="entry name" value="CYTOCHROME C-TYPE BIOGENESIS PROTEIN HI_1454-RELATED"/>
    <property type="match status" value="1"/>
</dbReference>
<feature type="transmembrane region" description="Helical" evidence="6">
    <location>
        <begin position="146"/>
        <end position="172"/>
    </location>
</feature>
<dbReference type="EMBL" id="VRSW01000006">
    <property type="protein sequence ID" value="TXK02752.1"/>
    <property type="molecule type" value="Genomic_DNA"/>
</dbReference>
<evidence type="ECO:0000256" key="4">
    <source>
        <dbReference type="ARBA" id="ARBA00022989"/>
    </source>
</evidence>
<dbReference type="PANTHER" id="PTHR31272">
    <property type="entry name" value="CYTOCHROME C-TYPE BIOGENESIS PROTEIN HI_1454-RELATED"/>
    <property type="match status" value="1"/>
</dbReference>
<comment type="subcellular location">
    <subcellularLocation>
        <location evidence="1">Membrane</location>
        <topology evidence="1">Multi-pass membrane protein</topology>
    </subcellularLocation>
</comment>
<dbReference type="GO" id="GO:0017004">
    <property type="term" value="P:cytochrome complex assembly"/>
    <property type="evidence" value="ECO:0007669"/>
    <property type="project" value="InterPro"/>
</dbReference>
<evidence type="ECO:0000256" key="6">
    <source>
        <dbReference type="SAM" id="Phobius"/>
    </source>
</evidence>
<gene>
    <name evidence="8" type="ORF">FVP60_12815</name>
</gene>
<dbReference type="OrthoDB" id="4332145at2"/>
<dbReference type="GO" id="GO:0016020">
    <property type="term" value="C:membrane"/>
    <property type="evidence" value="ECO:0007669"/>
    <property type="project" value="UniProtKB-SubCell"/>
</dbReference>
<feature type="transmembrane region" description="Helical" evidence="6">
    <location>
        <begin position="244"/>
        <end position="263"/>
    </location>
</feature>
<sequence>MELGFAGAFIGGVLTLLSPCSVLLLPAFFSYAFGSPTRIAGRTGVFYLGLITTLVPLGVLAGTLGVFISTHRNAFVLWASILVIVFGLIQVAGIRLPFLSRSAAGEGTTTLSVYLLGTVYGIAGVCAGPLLGATLTVAALSSSTLYGGLIMAIFAAGMTLPLLVIALIWTSVPAIRSVLKPRELVIGRWRNAWTNIVGGLLMIGMGILLLVTQGTAGLPSILGADDQAAIEASAMRATAGVSDIVAIVVAIVVLGGVAALLTWRTRRLAQRGAAASAAESSHPGR</sequence>
<feature type="transmembrane region" description="Helical" evidence="6">
    <location>
        <begin position="45"/>
        <end position="69"/>
    </location>
</feature>
<evidence type="ECO:0000313" key="9">
    <source>
        <dbReference type="Proteomes" id="UP000321196"/>
    </source>
</evidence>
<keyword evidence="3 6" id="KW-0812">Transmembrane</keyword>
<feature type="transmembrane region" description="Helical" evidence="6">
    <location>
        <begin position="111"/>
        <end position="140"/>
    </location>
</feature>
<feature type="transmembrane region" description="Helical" evidence="6">
    <location>
        <begin position="192"/>
        <end position="211"/>
    </location>
</feature>
<comment type="caution">
    <text evidence="8">The sequence shown here is derived from an EMBL/GenBank/DDBJ whole genome shotgun (WGS) entry which is preliminary data.</text>
</comment>
<dbReference type="InterPro" id="IPR003834">
    <property type="entry name" value="Cyt_c_assmbl_TM_dom"/>
</dbReference>
<organism evidence="8 9">
    <name type="scientific">Microbacterium mitrae</name>
    <dbReference type="NCBI Taxonomy" id="664640"/>
    <lineage>
        <taxon>Bacteria</taxon>
        <taxon>Bacillati</taxon>
        <taxon>Actinomycetota</taxon>
        <taxon>Actinomycetes</taxon>
        <taxon>Micrococcales</taxon>
        <taxon>Microbacteriaceae</taxon>
        <taxon>Microbacterium</taxon>
    </lineage>
</organism>
<comment type="similarity">
    <text evidence="2">Belongs to the DsbD family.</text>
</comment>
<evidence type="ECO:0000256" key="1">
    <source>
        <dbReference type="ARBA" id="ARBA00004141"/>
    </source>
</evidence>
<evidence type="ECO:0000259" key="7">
    <source>
        <dbReference type="Pfam" id="PF02683"/>
    </source>
</evidence>
<dbReference type="InterPro" id="IPR051790">
    <property type="entry name" value="Cytochrome_c-biogenesis_DsbD"/>
</dbReference>
<reference evidence="8 9" key="1">
    <citation type="submission" date="2019-08" db="EMBL/GenBank/DDBJ databases">
        <authorList>
            <person name="Dong K."/>
        </authorList>
    </citation>
    <scope>NUCLEOTIDE SEQUENCE [LARGE SCALE GENOMIC DNA]</scope>
    <source>
        <strain evidence="8 9">M4-8</strain>
    </source>
</reference>
<feature type="transmembrane region" description="Helical" evidence="6">
    <location>
        <begin position="75"/>
        <end position="99"/>
    </location>
</feature>
<keyword evidence="4 6" id="KW-1133">Transmembrane helix</keyword>
<proteinExistence type="inferred from homology"/>
<evidence type="ECO:0000313" key="8">
    <source>
        <dbReference type="EMBL" id="TXK02752.1"/>
    </source>
</evidence>
<evidence type="ECO:0000256" key="2">
    <source>
        <dbReference type="ARBA" id="ARBA00006143"/>
    </source>
</evidence>
<feature type="transmembrane region" description="Helical" evidence="6">
    <location>
        <begin position="6"/>
        <end position="33"/>
    </location>
</feature>
<dbReference type="AlphaFoldDB" id="A0A5C8HMN4"/>
<evidence type="ECO:0000256" key="5">
    <source>
        <dbReference type="ARBA" id="ARBA00023136"/>
    </source>
</evidence>
<dbReference type="Pfam" id="PF02683">
    <property type="entry name" value="DsbD_TM"/>
    <property type="match status" value="1"/>
</dbReference>
<name>A0A5C8HMN4_9MICO</name>
<keyword evidence="5 6" id="KW-0472">Membrane</keyword>
<evidence type="ECO:0000256" key="3">
    <source>
        <dbReference type="ARBA" id="ARBA00022692"/>
    </source>
</evidence>
<dbReference type="RefSeq" id="WP_147826686.1">
    <property type="nucleotide sequence ID" value="NZ_BAAARG010000005.1"/>
</dbReference>
<feature type="domain" description="Cytochrome C biogenesis protein transmembrane" evidence="7">
    <location>
        <begin position="8"/>
        <end position="210"/>
    </location>
</feature>
<accession>A0A5C8HMN4</accession>
<dbReference type="Proteomes" id="UP000321196">
    <property type="component" value="Unassembled WGS sequence"/>
</dbReference>
<keyword evidence="9" id="KW-1185">Reference proteome</keyword>
<protein>
    <submittedName>
        <fullName evidence="8">Cytochrome c biogenesis protein CcdA</fullName>
    </submittedName>
</protein>